<dbReference type="Proteomes" id="UP001472677">
    <property type="component" value="Unassembled WGS sequence"/>
</dbReference>
<evidence type="ECO:0000313" key="1">
    <source>
        <dbReference type="EMBL" id="KAK8495338.1"/>
    </source>
</evidence>
<reference evidence="1 2" key="1">
    <citation type="journal article" date="2024" name="G3 (Bethesda)">
        <title>Genome assembly of Hibiscus sabdariffa L. provides insights into metabolisms of medicinal natural products.</title>
        <authorList>
            <person name="Kim T."/>
        </authorList>
    </citation>
    <scope>NUCLEOTIDE SEQUENCE [LARGE SCALE GENOMIC DNA]</scope>
    <source>
        <strain evidence="1">TK-2024</strain>
        <tissue evidence="1">Old leaves</tissue>
    </source>
</reference>
<gene>
    <name evidence="1" type="ORF">V6N12_024930</name>
</gene>
<evidence type="ECO:0000313" key="2">
    <source>
        <dbReference type="Proteomes" id="UP001472677"/>
    </source>
</evidence>
<sequence>MEPKEATNKPNDRTNEIVTLELESDDNINATILSLFLVGKVISERTMKFSTLCAILNRAWPIKGEFESHDLAKEGVYKDINQKNVNLYSPWLRASSSKKFIASPATQHRLQKTGATTDNAKTPRRRVENLTIEECKIMVPAASCNEVEQKMA</sequence>
<comment type="caution">
    <text evidence="1">The sequence shown here is derived from an EMBL/GenBank/DDBJ whole genome shotgun (WGS) entry which is preliminary data.</text>
</comment>
<dbReference type="EMBL" id="JBBPBM010000445">
    <property type="protein sequence ID" value="KAK8495338.1"/>
    <property type="molecule type" value="Genomic_DNA"/>
</dbReference>
<protein>
    <submittedName>
        <fullName evidence="1">Uncharacterized protein</fullName>
    </submittedName>
</protein>
<proteinExistence type="predicted"/>
<organism evidence="1 2">
    <name type="scientific">Hibiscus sabdariffa</name>
    <name type="common">roselle</name>
    <dbReference type="NCBI Taxonomy" id="183260"/>
    <lineage>
        <taxon>Eukaryota</taxon>
        <taxon>Viridiplantae</taxon>
        <taxon>Streptophyta</taxon>
        <taxon>Embryophyta</taxon>
        <taxon>Tracheophyta</taxon>
        <taxon>Spermatophyta</taxon>
        <taxon>Magnoliopsida</taxon>
        <taxon>eudicotyledons</taxon>
        <taxon>Gunneridae</taxon>
        <taxon>Pentapetalae</taxon>
        <taxon>rosids</taxon>
        <taxon>malvids</taxon>
        <taxon>Malvales</taxon>
        <taxon>Malvaceae</taxon>
        <taxon>Malvoideae</taxon>
        <taxon>Hibiscus</taxon>
    </lineage>
</organism>
<keyword evidence="2" id="KW-1185">Reference proteome</keyword>
<name>A0ABR2APM2_9ROSI</name>
<accession>A0ABR2APM2</accession>